<organism evidence="1">
    <name type="scientific">Capitella teleta</name>
    <name type="common">Polychaete worm</name>
    <dbReference type="NCBI Taxonomy" id="283909"/>
    <lineage>
        <taxon>Eukaryota</taxon>
        <taxon>Metazoa</taxon>
        <taxon>Spiralia</taxon>
        <taxon>Lophotrochozoa</taxon>
        <taxon>Annelida</taxon>
        <taxon>Polychaeta</taxon>
        <taxon>Sedentaria</taxon>
        <taxon>Scolecida</taxon>
        <taxon>Capitellidae</taxon>
        <taxon>Capitella</taxon>
    </lineage>
</organism>
<dbReference type="OrthoDB" id="6319284at2759"/>
<dbReference type="EnsemblMetazoa" id="CapteT196283">
    <property type="protein sequence ID" value="CapteP196283"/>
    <property type="gene ID" value="CapteG196283"/>
</dbReference>
<keyword evidence="3" id="KW-1185">Reference proteome</keyword>
<dbReference type="Proteomes" id="UP000014760">
    <property type="component" value="Unassembled WGS sequence"/>
</dbReference>
<proteinExistence type="predicted"/>
<reference evidence="2" key="3">
    <citation type="submission" date="2015-06" db="UniProtKB">
        <authorList>
            <consortium name="EnsemblMetazoa"/>
        </authorList>
    </citation>
    <scope>IDENTIFICATION</scope>
</reference>
<dbReference type="HOGENOM" id="CLU_1469592_0_0_1"/>
<reference evidence="1 3" key="2">
    <citation type="journal article" date="2013" name="Nature">
        <title>Insights into bilaterian evolution from three spiralian genomes.</title>
        <authorList>
            <person name="Simakov O."/>
            <person name="Marletaz F."/>
            <person name="Cho S.J."/>
            <person name="Edsinger-Gonzales E."/>
            <person name="Havlak P."/>
            <person name="Hellsten U."/>
            <person name="Kuo D.H."/>
            <person name="Larsson T."/>
            <person name="Lv J."/>
            <person name="Arendt D."/>
            <person name="Savage R."/>
            <person name="Osoegawa K."/>
            <person name="de Jong P."/>
            <person name="Grimwood J."/>
            <person name="Chapman J.A."/>
            <person name="Shapiro H."/>
            <person name="Aerts A."/>
            <person name="Otillar R.P."/>
            <person name="Terry A.Y."/>
            <person name="Boore J.L."/>
            <person name="Grigoriev I.V."/>
            <person name="Lindberg D.R."/>
            <person name="Seaver E.C."/>
            <person name="Weisblat D.A."/>
            <person name="Putnam N.H."/>
            <person name="Rokhsar D.S."/>
        </authorList>
    </citation>
    <scope>NUCLEOTIDE SEQUENCE</scope>
    <source>
        <strain evidence="1 3">I ESC-2004</strain>
    </source>
</reference>
<evidence type="ECO:0000313" key="3">
    <source>
        <dbReference type="Proteomes" id="UP000014760"/>
    </source>
</evidence>
<accession>R7TA19</accession>
<sequence length="184" mass="21703">MDRKIHTNMQKCDKKTNTTTSTWIQDQKRTTNLTAESETNVFTEEQTLTPYDEHRTLESPTIVDLIITEEMVRHKLNKLKIEKSPGSDAYKKKTKKPVQRVAWSKADTKKINDHYSEYFDLQSKRNQGCLPSKQEILEFLKSNNITSISHLDSQAQYLKIRAKIFNERKERRRKVEIKIQAFQV</sequence>
<gene>
    <name evidence="1" type="ORF">CAPTEDRAFT_196283</name>
</gene>
<evidence type="ECO:0000313" key="1">
    <source>
        <dbReference type="EMBL" id="ELT87859.1"/>
    </source>
</evidence>
<dbReference type="EMBL" id="AMQN01003534">
    <property type="status" value="NOT_ANNOTATED_CDS"/>
    <property type="molecule type" value="Genomic_DNA"/>
</dbReference>
<evidence type="ECO:0000313" key="2">
    <source>
        <dbReference type="EnsemblMetazoa" id="CapteP196283"/>
    </source>
</evidence>
<reference evidence="3" key="1">
    <citation type="submission" date="2012-12" db="EMBL/GenBank/DDBJ databases">
        <authorList>
            <person name="Hellsten U."/>
            <person name="Grimwood J."/>
            <person name="Chapman J.A."/>
            <person name="Shapiro H."/>
            <person name="Aerts A."/>
            <person name="Otillar R.P."/>
            <person name="Terry A.Y."/>
            <person name="Boore J.L."/>
            <person name="Simakov O."/>
            <person name="Marletaz F."/>
            <person name="Cho S.-J."/>
            <person name="Edsinger-Gonzales E."/>
            <person name="Havlak P."/>
            <person name="Kuo D.-H."/>
            <person name="Larsson T."/>
            <person name="Lv J."/>
            <person name="Arendt D."/>
            <person name="Savage R."/>
            <person name="Osoegawa K."/>
            <person name="de Jong P."/>
            <person name="Lindberg D.R."/>
            <person name="Seaver E.C."/>
            <person name="Weisblat D.A."/>
            <person name="Putnam N.H."/>
            <person name="Grigoriev I.V."/>
            <person name="Rokhsar D.S."/>
        </authorList>
    </citation>
    <scope>NUCLEOTIDE SEQUENCE</scope>
    <source>
        <strain evidence="3">I ESC-2004</strain>
    </source>
</reference>
<dbReference type="EMBL" id="KB312101">
    <property type="protein sequence ID" value="ELT87859.1"/>
    <property type="molecule type" value="Genomic_DNA"/>
</dbReference>
<dbReference type="AlphaFoldDB" id="R7TA19"/>
<name>R7TA19_CAPTE</name>
<protein>
    <submittedName>
        <fullName evidence="1 2">Uncharacterized protein</fullName>
    </submittedName>
</protein>